<dbReference type="Gene3D" id="3.10.180.10">
    <property type="entry name" value="2,3-Dihydroxybiphenyl 1,2-Dioxygenase, domain 1"/>
    <property type="match status" value="1"/>
</dbReference>
<dbReference type="InterPro" id="IPR037523">
    <property type="entry name" value="VOC_core"/>
</dbReference>
<dbReference type="InterPro" id="IPR029068">
    <property type="entry name" value="Glyas_Bleomycin-R_OHBP_Dase"/>
</dbReference>
<gene>
    <name evidence="2" type="ORF">IFO67_10555</name>
</gene>
<name>A0ABR9BAV4_9RHOO</name>
<proteinExistence type="predicted"/>
<accession>A0ABR9BAV4</accession>
<dbReference type="PANTHER" id="PTHR33993">
    <property type="entry name" value="GLYOXALASE-RELATED"/>
    <property type="match status" value="1"/>
</dbReference>
<dbReference type="Pfam" id="PF00903">
    <property type="entry name" value="Glyoxalase"/>
    <property type="match status" value="1"/>
</dbReference>
<keyword evidence="3" id="KW-1185">Reference proteome</keyword>
<comment type="caution">
    <text evidence="2">The sequence shown here is derived from an EMBL/GenBank/DDBJ whole genome shotgun (WGS) entry which is preliminary data.</text>
</comment>
<dbReference type="PROSITE" id="PS51819">
    <property type="entry name" value="VOC"/>
    <property type="match status" value="1"/>
</dbReference>
<protein>
    <submittedName>
        <fullName evidence="2">VOC family protein</fullName>
    </submittedName>
</protein>
<dbReference type="RefSeq" id="WP_187718166.1">
    <property type="nucleotide sequence ID" value="NZ_JACTAH010000002.1"/>
</dbReference>
<feature type="domain" description="VOC" evidence="1">
    <location>
        <begin position="4"/>
        <end position="121"/>
    </location>
</feature>
<evidence type="ECO:0000313" key="3">
    <source>
        <dbReference type="Proteomes" id="UP000603602"/>
    </source>
</evidence>
<dbReference type="Proteomes" id="UP000603602">
    <property type="component" value="Unassembled WGS sequence"/>
</dbReference>
<dbReference type="SUPFAM" id="SSF54593">
    <property type="entry name" value="Glyoxalase/Bleomycin resistance protein/Dihydroxybiphenyl dioxygenase"/>
    <property type="match status" value="1"/>
</dbReference>
<evidence type="ECO:0000313" key="2">
    <source>
        <dbReference type="EMBL" id="MBD8503321.1"/>
    </source>
</evidence>
<dbReference type="InterPro" id="IPR004360">
    <property type="entry name" value="Glyas_Fos-R_dOase_dom"/>
</dbReference>
<organism evidence="2 3">
    <name type="scientific">Thauera sedimentorum</name>
    <dbReference type="NCBI Taxonomy" id="2767595"/>
    <lineage>
        <taxon>Bacteria</taxon>
        <taxon>Pseudomonadati</taxon>
        <taxon>Pseudomonadota</taxon>
        <taxon>Betaproteobacteria</taxon>
        <taxon>Rhodocyclales</taxon>
        <taxon>Zoogloeaceae</taxon>
        <taxon>Thauera</taxon>
    </lineage>
</organism>
<evidence type="ECO:0000259" key="1">
    <source>
        <dbReference type="PROSITE" id="PS51819"/>
    </source>
</evidence>
<reference evidence="3" key="1">
    <citation type="submission" date="2023-07" db="EMBL/GenBank/DDBJ databases">
        <title>Thauera sp. CAU 1555 isolated from sand of Yaerae Beach.</title>
        <authorList>
            <person name="Kim W."/>
        </authorList>
    </citation>
    <scope>NUCLEOTIDE SEQUENCE [LARGE SCALE GENOMIC DNA]</scope>
    <source>
        <strain evidence="3">CAU 1555</strain>
    </source>
</reference>
<dbReference type="InterPro" id="IPR052164">
    <property type="entry name" value="Anthracycline_SecMetBiosynth"/>
</dbReference>
<dbReference type="CDD" id="cd07247">
    <property type="entry name" value="SgaA_N_like"/>
    <property type="match status" value="1"/>
</dbReference>
<dbReference type="PANTHER" id="PTHR33993:SF2">
    <property type="entry name" value="VOC DOMAIN-CONTAINING PROTEIN"/>
    <property type="match status" value="1"/>
</dbReference>
<sequence length="122" mass="13449">MDKPICWFELPVSDMARAVRFYETVFGVTLRRDECGGHPMAIFPYAEPQPSGALVQMPQLAPRDNGTLVYLNGGEDLNLALQRVRAAGGEVAMEKTLIADDVGYMALFIDSEGNRVGLYSKH</sequence>
<dbReference type="EMBL" id="JACYTO010000002">
    <property type="protein sequence ID" value="MBD8503321.1"/>
    <property type="molecule type" value="Genomic_DNA"/>
</dbReference>